<dbReference type="SMART" id="SM00490">
    <property type="entry name" value="HELICc"/>
    <property type="match status" value="1"/>
</dbReference>
<organism evidence="21 22">
    <name type="scientific">Zootermopsis nevadensis</name>
    <name type="common">Dampwood termite</name>
    <dbReference type="NCBI Taxonomy" id="136037"/>
    <lineage>
        <taxon>Eukaryota</taxon>
        <taxon>Metazoa</taxon>
        <taxon>Ecdysozoa</taxon>
        <taxon>Arthropoda</taxon>
        <taxon>Hexapoda</taxon>
        <taxon>Insecta</taxon>
        <taxon>Pterygota</taxon>
        <taxon>Neoptera</taxon>
        <taxon>Polyneoptera</taxon>
        <taxon>Dictyoptera</taxon>
        <taxon>Blattodea</taxon>
        <taxon>Blattoidea</taxon>
        <taxon>Termitoidae</taxon>
        <taxon>Termopsidae</taxon>
        <taxon>Zootermopsis</taxon>
    </lineage>
</organism>
<dbReference type="InterPro" id="IPR049730">
    <property type="entry name" value="SNF2/RAD54-like_C"/>
</dbReference>
<dbReference type="GO" id="GO:0005634">
    <property type="term" value="C:nucleus"/>
    <property type="evidence" value="ECO:0007669"/>
    <property type="project" value="UniProtKB-SubCell"/>
</dbReference>
<comment type="function">
    <text evidence="13">Involved in mitotic DNA repair and meiotic recombination. Functions in the recombinational DNA repair pathway. Essential for interhomolog gene conversion (GC), but may have a less important role in intersister GC than spn-A/Rad51. In the presence of DNA, spn-A/Rad51 enhances the ATPase activity of okr/Rad54.</text>
</comment>
<dbReference type="Proteomes" id="UP000027135">
    <property type="component" value="Unassembled WGS sequence"/>
</dbReference>
<keyword evidence="5" id="KW-0547">Nucleotide-binding</keyword>
<evidence type="ECO:0000256" key="11">
    <source>
        <dbReference type="ARBA" id="ARBA00023254"/>
    </source>
</evidence>
<gene>
    <name evidence="21" type="ORF">L798_14834</name>
</gene>
<dbReference type="CDD" id="cd18793">
    <property type="entry name" value="SF2_C_SNF"/>
    <property type="match status" value="1"/>
</dbReference>
<feature type="compositionally biased region" description="Basic residues" evidence="18">
    <location>
        <begin position="1196"/>
        <end position="1218"/>
    </location>
</feature>
<evidence type="ECO:0000256" key="12">
    <source>
        <dbReference type="ARBA" id="ARBA00023306"/>
    </source>
</evidence>
<feature type="compositionally biased region" description="Polar residues" evidence="18">
    <location>
        <begin position="1325"/>
        <end position="1340"/>
    </location>
</feature>
<keyword evidence="11" id="KW-0469">Meiosis</keyword>
<feature type="compositionally biased region" description="Basic and acidic residues" evidence="18">
    <location>
        <begin position="247"/>
        <end position="256"/>
    </location>
</feature>
<evidence type="ECO:0000256" key="3">
    <source>
        <dbReference type="ARBA" id="ARBA00015341"/>
    </source>
</evidence>
<dbReference type="PROSITE" id="PS51192">
    <property type="entry name" value="HELICASE_ATP_BIND_1"/>
    <property type="match status" value="1"/>
</dbReference>
<dbReference type="Gene3D" id="3.40.50.300">
    <property type="entry name" value="P-loop containing nucleotide triphosphate hydrolases"/>
    <property type="match status" value="1"/>
</dbReference>
<evidence type="ECO:0000313" key="22">
    <source>
        <dbReference type="Proteomes" id="UP000027135"/>
    </source>
</evidence>
<evidence type="ECO:0000313" key="21">
    <source>
        <dbReference type="EMBL" id="KDR10852.1"/>
    </source>
</evidence>
<evidence type="ECO:0000256" key="16">
    <source>
        <dbReference type="ARBA" id="ARBA00076356"/>
    </source>
</evidence>
<dbReference type="GO" id="GO:0051301">
    <property type="term" value="P:cell division"/>
    <property type="evidence" value="ECO:0007669"/>
    <property type="project" value="UniProtKB-KW"/>
</dbReference>
<feature type="compositionally biased region" description="Acidic residues" evidence="18">
    <location>
        <begin position="435"/>
        <end position="445"/>
    </location>
</feature>
<feature type="region of interest" description="Disordered" evidence="18">
    <location>
        <begin position="1195"/>
        <end position="1226"/>
    </location>
</feature>
<evidence type="ECO:0000256" key="2">
    <source>
        <dbReference type="ARBA" id="ARBA00011467"/>
    </source>
</evidence>
<name>A0A067QXI6_ZOONE</name>
<feature type="compositionally biased region" description="Basic residues" evidence="18">
    <location>
        <begin position="411"/>
        <end position="427"/>
    </location>
</feature>
<dbReference type="GO" id="GO:0005524">
    <property type="term" value="F:ATP binding"/>
    <property type="evidence" value="ECO:0007669"/>
    <property type="project" value="UniProtKB-KW"/>
</dbReference>
<keyword evidence="10" id="KW-0539">Nucleus</keyword>
<dbReference type="InterPro" id="IPR000330">
    <property type="entry name" value="SNF2_N"/>
</dbReference>
<dbReference type="STRING" id="136037.A0A067QXI6"/>
<dbReference type="PANTHER" id="PTHR45629">
    <property type="entry name" value="SNF2/RAD54 FAMILY MEMBER"/>
    <property type="match status" value="1"/>
</dbReference>
<feature type="domain" description="Helicase ATP-binding" evidence="19">
    <location>
        <begin position="519"/>
        <end position="693"/>
    </location>
</feature>
<sequence>MSADRMTQANIAGIQIDLQESDHYEDIVACPQSTRSFHIEEIGNSVQVDTSNEPQFANVHVWNKVDQDPDISHTKQFKGYTEENEASKIRIETRKHEVEEMSPVDDSVIFQVDRSQIEEAQLSDEAAELQVLGLSVYDQATLEKGIIQQVDQALEQLDRQQLEVQMKTVADKIMTCKQELRKSETILKALKVTGISSEKQAVSVRKSVETGHKELVALKDHADLLQQKYTNLTGGGSIVTMTPDATSGKDKQQESEREHRIRLGEMTPFGNVLGNRLATTGSQSTRGLTEFEKYLESQAELQKKQKGGIKKMKLVKAHAIEKEVSVKLHGEADQKKGIKRNSPLKKSILLPKKRPKKEKFGTNSSNDWWDQKKKPGKLMSEQTALEDSEGSEYLPSESELEELGRKECGRHVKVPTKKRTPSGKHKQRQDLQEWGTDDSDWDYSDEETRAKRRKSRKKEIDDGNIEDYNERLKLWEEQKARQTEPEEMGGHEIGGGYKLPRDLWSKLYNYQKVGVQWLWELNQQRCGGILGDEMGLGKTVEVIAFLAGLNYSKLLSRHGSFRGVGPSLIVCPTTVMHQWVREFHLWWPYFRVAVLHESGSFNGKKKSLIHQMSSVGCILVTSYVGAVQHQETLLARDWHYVILDEGHKIRNPDAQVTLAVKQFRTPHRLILSGSPMQNNLKELWSLFDFIFPGKLGTLPVFLAHMAVPITQGGYANASEVQVATAYRCATVLRDTIAPYLLRRMKTDVKSHIHLPPKNEQVLFCRLTEEQRSLYKSYLDSDEVGRILQGRFQVFVGLIALRKICNHPDLYSGGPKLLRGDREEDLPEESRYGYWRRAGKMLVIKSLLSIWQKQGHRVLLFTQSRQMLCILEAFVQKQGYKYLKLDGGTGIASRQPLITRFNEDSSYFVFLLTTRVGGLGINLTGADRVVIYDPDWNPATDTQARERAWRIGQQNHVTVYRLVTAGTIEEKVYHRQIFKQFLCNKVLCDPRQRRFFKSNDLLELFTLAESEQTTETAAIFAGTGSEVKLTPKKSKSCEGEKKLHQKTIHKELGSVKFSASKLERMKRLAQLLSKQIASISKQEPSCKERRDMIGSSDELLCHPCCTDPAKDVAHTSGANKNVFELTTQIMPIEECGSGERKTVSESGTVEKDERVAQYEKYTRIEMPNEHFMQQEVVKDLSGTKDNLVMKNSELKQKAHNKGAVRSHQHGKKYHKRKHSHREEKGAMFEGERVSFLVGQCEAKEGLSLADSGEQSSRQEDDYVLRKLFKKSGIQTAMRHDSIMEGGHADYALVEGEACRVAKEAVQALKMSRRQCWQADTGVPSWTGQSGALRSRNTSATQVRRRFGKKKAVTSPVSVPESEPKASAFDVRTEEPMTSSELLSRMRARNRLLEPMVKPELECREEGLQDNNPADSILTLPSVSAQEEHVELLTDIRNFVAFGGSMDGRASTEEILAQFSERLPPGSSPLFKFMLSEVCEFHRLTSGQGVWKLRSAFRW</sequence>
<dbReference type="GO" id="GO:0004386">
    <property type="term" value="F:helicase activity"/>
    <property type="evidence" value="ECO:0007669"/>
    <property type="project" value="UniProtKB-KW"/>
</dbReference>
<dbReference type="SUPFAM" id="SSF52540">
    <property type="entry name" value="P-loop containing nucleoside triphosphate hydrolases"/>
    <property type="match status" value="2"/>
</dbReference>
<feature type="region of interest" description="Disordered" evidence="18">
    <location>
        <begin position="1325"/>
        <end position="1379"/>
    </location>
</feature>
<keyword evidence="9" id="KW-0067">ATP-binding</keyword>
<dbReference type="CDD" id="cd18000">
    <property type="entry name" value="DEXHc_ERCC6"/>
    <property type="match status" value="1"/>
</dbReference>
<evidence type="ECO:0000256" key="13">
    <source>
        <dbReference type="ARBA" id="ARBA00024776"/>
    </source>
</evidence>
<protein>
    <recommendedName>
        <fullName evidence="15">DNA excision repair protein ERCC-6</fullName>
    </recommendedName>
    <alternativeName>
        <fullName evidence="16">ATP-dependent helicase ERCC6</fullName>
    </alternativeName>
    <alternativeName>
        <fullName evidence="17">Cockayne syndrome protein CSB</fullName>
    </alternativeName>
    <alternativeName>
        <fullName evidence="3">DNA repair and recombination protein RAD54-like</fullName>
    </alternativeName>
    <alternativeName>
        <fullName evidence="14">Protein okra</fullName>
    </alternativeName>
</protein>
<keyword evidence="6" id="KW-0498">Mitosis</keyword>
<dbReference type="OMA" id="FVQKQGY"/>
<dbReference type="SMART" id="SM00487">
    <property type="entry name" value="DEXDc"/>
    <property type="match status" value="1"/>
</dbReference>
<evidence type="ECO:0000256" key="5">
    <source>
        <dbReference type="ARBA" id="ARBA00022741"/>
    </source>
</evidence>
<feature type="region of interest" description="Disordered" evidence="18">
    <location>
        <begin position="236"/>
        <end position="256"/>
    </location>
</feature>
<dbReference type="EMBL" id="KK853134">
    <property type="protein sequence ID" value="KDR10852.1"/>
    <property type="molecule type" value="Genomic_DNA"/>
</dbReference>
<dbReference type="InterPro" id="IPR038718">
    <property type="entry name" value="SNF2-like_sf"/>
</dbReference>
<evidence type="ECO:0000259" key="19">
    <source>
        <dbReference type="PROSITE" id="PS51192"/>
    </source>
</evidence>
<evidence type="ECO:0000256" key="9">
    <source>
        <dbReference type="ARBA" id="ARBA00022840"/>
    </source>
</evidence>
<dbReference type="GO" id="GO:0051321">
    <property type="term" value="P:meiotic cell cycle"/>
    <property type="evidence" value="ECO:0007669"/>
    <property type="project" value="UniProtKB-KW"/>
</dbReference>
<dbReference type="CDD" id="cd21397">
    <property type="entry name" value="cc_ERCC-6_N"/>
    <property type="match status" value="1"/>
</dbReference>
<dbReference type="Pfam" id="PF00271">
    <property type="entry name" value="Helicase_C"/>
    <property type="match status" value="1"/>
</dbReference>
<evidence type="ECO:0000256" key="18">
    <source>
        <dbReference type="SAM" id="MobiDB-lite"/>
    </source>
</evidence>
<feature type="domain" description="Helicase C-terminal" evidence="20">
    <location>
        <begin position="842"/>
        <end position="1001"/>
    </location>
</feature>
<dbReference type="GO" id="GO:0016787">
    <property type="term" value="F:hydrolase activity"/>
    <property type="evidence" value="ECO:0007669"/>
    <property type="project" value="UniProtKB-KW"/>
</dbReference>
<dbReference type="PANTHER" id="PTHR45629:SF7">
    <property type="entry name" value="DNA EXCISION REPAIR PROTEIN ERCC-6-RELATED"/>
    <property type="match status" value="1"/>
</dbReference>
<dbReference type="InParanoid" id="A0A067QXI6"/>
<evidence type="ECO:0000256" key="6">
    <source>
        <dbReference type="ARBA" id="ARBA00022776"/>
    </source>
</evidence>
<proteinExistence type="predicted"/>
<dbReference type="InterPro" id="IPR027417">
    <property type="entry name" value="P-loop_NTPase"/>
</dbReference>
<keyword evidence="12" id="KW-0131">Cell cycle</keyword>
<evidence type="ECO:0000256" key="7">
    <source>
        <dbReference type="ARBA" id="ARBA00022801"/>
    </source>
</evidence>
<reference evidence="21 22" key="1">
    <citation type="journal article" date="2014" name="Nat. Commun.">
        <title>Molecular traces of alternative social organization in a termite genome.</title>
        <authorList>
            <person name="Terrapon N."/>
            <person name="Li C."/>
            <person name="Robertson H.M."/>
            <person name="Ji L."/>
            <person name="Meng X."/>
            <person name="Booth W."/>
            <person name="Chen Z."/>
            <person name="Childers C.P."/>
            <person name="Glastad K.M."/>
            <person name="Gokhale K."/>
            <person name="Gowin J."/>
            <person name="Gronenberg W."/>
            <person name="Hermansen R.A."/>
            <person name="Hu H."/>
            <person name="Hunt B.G."/>
            <person name="Huylmans A.K."/>
            <person name="Khalil S.M."/>
            <person name="Mitchell R.D."/>
            <person name="Munoz-Torres M.C."/>
            <person name="Mustard J.A."/>
            <person name="Pan H."/>
            <person name="Reese J.T."/>
            <person name="Scharf M.E."/>
            <person name="Sun F."/>
            <person name="Vogel H."/>
            <person name="Xiao J."/>
            <person name="Yang W."/>
            <person name="Yang Z."/>
            <person name="Yang Z."/>
            <person name="Zhou J."/>
            <person name="Zhu J."/>
            <person name="Brent C.S."/>
            <person name="Elsik C.G."/>
            <person name="Goodisman M.A."/>
            <person name="Liberles D.A."/>
            <person name="Roe R.M."/>
            <person name="Vargo E.L."/>
            <person name="Vilcinskas A."/>
            <person name="Wang J."/>
            <person name="Bornberg-Bauer E."/>
            <person name="Korb J."/>
            <person name="Zhang G."/>
            <person name="Liebig J."/>
        </authorList>
    </citation>
    <scope>NUCLEOTIDE SEQUENCE [LARGE SCALE GENOMIC DNA]</scope>
    <source>
        <tissue evidence="21">Whole organism</tissue>
    </source>
</reference>
<evidence type="ECO:0000256" key="10">
    <source>
        <dbReference type="ARBA" id="ARBA00023242"/>
    </source>
</evidence>
<dbReference type="GO" id="GO:0006283">
    <property type="term" value="P:transcription-coupled nucleotide-excision repair"/>
    <property type="evidence" value="ECO:0007669"/>
    <property type="project" value="TreeGrafter"/>
</dbReference>
<comment type="subunit">
    <text evidence="2">Interacts (via N-terminus) with spn-A/Rad51.</text>
</comment>
<evidence type="ECO:0000256" key="1">
    <source>
        <dbReference type="ARBA" id="ARBA00004123"/>
    </source>
</evidence>
<dbReference type="eggNOG" id="KOG0387">
    <property type="taxonomic scope" value="Eukaryota"/>
</dbReference>
<keyword evidence="4" id="KW-0132">Cell division</keyword>
<keyword evidence="22" id="KW-1185">Reference proteome</keyword>
<keyword evidence="8" id="KW-0347">Helicase</keyword>
<evidence type="ECO:0000256" key="17">
    <source>
        <dbReference type="ARBA" id="ARBA00079118"/>
    </source>
</evidence>
<dbReference type="InterPro" id="IPR001650">
    <property type="entry name" value="Helicase_C-like"/>
</dbReference>
<dbReference type="CDD" id="cd22254">
    <property type="entry name" value="CSB_WHD"/>
    <property type="match status" value="1"/>
</dbReference>
<evidence type="ECO:0000256" key="14">
    <source>
        <dbReference type="ARBA" id="ARBA00029956"/>
    </source>
</evidence>
<dbReference type="FunFam" id="3.40.50.300:FF:000863">
    <property type="entry name" value="DNA excision repair protein ERCC-6"/>
    <property type="match status" value="1"/>
</dbReference>
<feature type="compositionally biased region" description="Basic residues" evidence="18">
    <location>
        <begin position="1341"/>
        <end position="1350"/>
    </location>
</feature>
<dbReference type="InterPro" id="IPR059240">
    <property type="entry name" value="cc_ERCC-6_N"/>
</dbReference>
<evidence type="ECO:0000256" key="8">
    <source>
        <dbReference type="ARBA" id="ARBA00022806"/>
    </source>
</evidence>
<evidence type="ECO:0000256" key="15">
    <source>
        <dbReference type="ARBA" id="ARBA00071998"/>
    </source>
</evidence>
<dbReference type="GO" id="GO:0008094">
    <property type="term" value="F:ATP-dependent activity, acting on DNA"/>
    <property type="evidence" value="ECO:0007669"/>
    <property type="project" value="TreeGrafter"/>
</dbReference>
<accession>A0A067QXI6</accession>
<dbReference type="InterPro" id="IPR014001">
    <property type="entry name" value="Helicase_ATP-bd"/>
</dbReference>
<comment type="subcellular location">
    <subcellularLocation>
        <location evidence="1">Nucleus</location>
    </subcellularLocation>
</comment>
<keyword evidence="7" id="KW-0378">Hydrolase</keyword>
<evidence type="ECO:0000256" key="4">
    <source>
        <dbReference type="ARBA" id="ARBA00022618"/>
    </source>
</evidence>
<dbReference type="Gene3D" id="3.40.50.10810">
    <property type="entry name" value="Tandem AAA-ATPase domain"/>
    <property type="match status" value="1"/>
</dbReference>
<dbReference type="FunFam" id="3.40.50.10810:FF:000042">
    <property type="entry name" value="SNF2 family helicase-like protein"/>
    <property type="match status" value="1"/>
</dbReference>
<dbReference type="Pfam" id="PF00176">
    <property type="entry name" value="SNF2-rel_dom"/>
    <property type="match status" value="1"/>
</dbReference>
<evidence type="ECO:0000259" key="20">
    <source>
        <dbReference type="PROSITE" id="PS51194"/>
    </source>
</evidence>
<dbReference type="PROSITE" id="PS51194">
    <property type="entry name" value="HELICASE_CTER"/>
    <property type="match status" value="1"/>
</dbReference>
<feature type="region of interest" description="Disordered" evidence="18">
    <location>
        <begin position="331"/>
        <end position="459"/>
    </location>
</feature>
<dbReference type="InterPro" id="IPR050496">
    <property type="entry name" value="SNF2_RAD54_helicase_repair"/>
</dbReference>